<evidence type="ECO:0000313" key="3">
    <source>
        <dbReference type="Proteomes" id="UP000727506"/>
    </source>
</evidence>
<proteinExistence type="predicted"/>
<feature type="region of interest" description="Disordered" evidence="1">
    <location>
        <begin position="777"/>
        <end position="797"/>
    </location>
</feature>
<name>A0A943YVS4_9ACTN</name>
<dbReference type="Proteomes" id="UP000727506">
    <property type="component" value="Unassembled WGS sequence"/>
</dbReference>
<dbReference type="EMBL" id="JAGZSV010000108">
    <property type="protein sequence ID" value="MBS6941070.1"/>
    <property type="molecule type" value="Genomic_DNA"/>
</dbReference>
<accession>A0A943YVS4</accession>
<organism evidence="2 3">
    <name type="scientific">Slackia piriformis</name>
    <dbReference type="NCBI Taxonomy" id="626934"/>
    <lineage>
        <taxon>Bacteria</taxon>
        <taxon>Bacillati</taxon>
        <taxon>Actinomycetota</taxon>
        <taxon>Coriobacteriia</taxon>
        <taxon>Eggerthellales</taxon>
        <taxon>Eggerthellaceae</taxon>
        <taxon>Slackia</taxon>
    </lineage>
</organism>
<reference evidence="2" key="1">
    <citation type="submission" date="2021-02" db="EMBL/GenBank/DDBJ databases">
        <title>Infant gut strain persistence is associated with maternal origin, phylogeny, and functional potential including surface adhesion and iron acquisition.</title>
        <authorList>
            <person name="Lou Y.C."/>
        </authorList>
    </citation>
    <scope>NUCLEOTIDE SEQUENCE</scope>
    <source>
        <strain evidence="2">L2_039_000G1_dasL2_039_000G1_concoct_11</strain>
    </source>
</reference>
<sequence length="2311" mass="252219">KNVTQVRWTYFDVPATSDGGAPYAFEDVALVGVGRFSDARPSTGNIEQDDCFGGVKVDWGFVHYHHEKNILDFVTAPAVLETPDFKEGLDDGMAVDPHDGIDPDMGFDPDAGVDDGMMVDPGAQPEEAAEDPRVEHGTTLTKASEYAEAPLNVWRRVPVMQFQTQTFQTEGQARAPYNPDAPQKTAYIPGETFYYKDSLVNMPRGTNSSAPDLEGELYNPAIYERIPSSYLEMTGADSSSLTSDMLHISWVDRDGNEVLAERTAGASLTVEKVDAASGAAPDYGGSMTYAKSAARAADFRLEAGKPFDDLDPRAQGVSNETTFDLYRIAYERADGTPVRMEIGDRIEVSFAVKAKTDGLARVSLDQDRDLATDTDRAPAFFPRVGEYYSEFRYSSEHNVNGLGSDFGISGSDDVREVGTASKLMDMDALMHEAAFSGDKPAQSDRWEAFDASYTYIPGSSVNGEMGETEGESGNNDVFLDADMKTERAAQKTRYTPRVSDGDDFMDALPADTWLLTPNEDQEGDLKQETENLKQDGEYNRDFHEFVTDPRTTLEGNGGIATPLVWSQTRLHLRSAWLASASSLEPGDTQSYKEERAYRSGGNSDIVRDPHEAYIQSDEDEIGEYDNIYDAKGIVFNRYDSMLQYNQDFTTRLQALNYGDRTLDGVEMVYVMPRGVEPAFAEGTDLSAIVEGGALPASVLDVKARVLEKKGWNGDYAQDAALTDAFVDIPADAYTVEVLQTPYGDYRGYDAPSDSQDPASYYVGNVLADGTQDYSAAPSDNAVYESKKAESADGESAGYTESSQPWVLKITVKHDLGKWFGRAVDTTEADASDADAYADGGYKIDVEIPSHVFANNENGAWYDRLLVAPWDDESSRKASPASSYYHVLDIDHFEGRNADSSEHDLQVLGMDYQWAIKAFDNWGYPNTRGRWDLSYGSPNMPFSGGQTVQNHSVAVTSDAPLGTAVEDDFAAAGVALFAADKGGMRIWAATGGAAKQRQPLVRVWNTVGDDGVTGDADAYYLNTEMERVQLNMHVENRYWLDTLGKDYSNSSKSVYPRNVHNYATDGGSMGDLTLPVVTSVIPEGIAVVSRDGKPYPTDGKEYPLAAEDWSVSTATADDYRADKSALSGNDAEYQKLFDAFVSYQTFAASDGSGEPVSRYVVRFVAKVDDTDGAQGAIVNGNAEARIPSGGMSTFKVNLCTVAPPRFDAQHAETMRSYENVYTYVSSKMGGYRFLTDDDIKAVESGGGNPYTVGGPGVSLNYASTDYRLDAYQAKDKNGAVFGLIPADAIDDGQDTVLKAPTNTLPGFQYGYTEEDASDGASVEDYAFRAPLPLADLAVSSHGADATLLHALDADADGVCADAFARKETGVPDERADAGVFSTLKLRAAQPRLVASHAVEFDPETDRFATGRPAADDGVFYEGEDAAAGEYIDRTGATAPQQDAPDFGESLQYGDTPWYSVKVENKPASEDDRAHKGALNHAQLRFVVDLPRNVTFYDETALTDQNYFESESFYFEYLTPDMQEPRVITPKQLHDEGWFVHIEKAPDWGADDFTDSDYAKPDADDPNQTPPASDMSKPKDHDGETLIIDIAAPSDETDDEFARYDSLIDAARSGVHIDGYFGSGYALTLKMKTRIDNTVGEEDASPLGQETTAADLDRAFKQQAVEEARAYIGIEGADGSWIKVDGSWDEAWDHRFVASDGSVKVETKPALDRNEHGDPPTIFDESFSAQDDETFDFVELAEDGAATPTAAEVDHDGDGDLSDRYAFAAAGRFAVAYPDATARIDTLELRSLVGNPDLGADVADDPYINGEYGVLLDQATNDGGAVNSFMVDWQIPLRGTLKGLSGDAPNEGKLMRHNFKSIDVGVWEIAGADGVAQGIDASDGGVSAEEATYLKEIEDHLRVYVLARVVPEDTAADNGAYQGDAAYTLPGMKADRDAQGEWVMLGNRDGYAVSDKVNYTIDEAEIKQAVGEDNVIRQLRWVVKAQDIDAAARKQGKEALADDSFARIYPVPQGFRMAVDAVPDDAARPETLGSQEPDDIDPERENIGWEVQRDENGDPVYDAAGNLETVNGTSMPESVRAYAAGASISTTTDEQVSPMHMNHFATANPRYDDTKFASTERARAGLYRNPEQPHLAIDMDQQYFYGSPKEGYAWQKNFAIDTGLSRMMKYRLKLTNLSTEALGALGIDDKADTATRPDLSIMFPFIEDMPTEPGKFFYKTWSDVENNPESPLNDGYATYPGVDDDGNEVYASSLDNAAVSWTYHVVDETGKTVGVDYEKFMPNPALGADIAQKDQLGPNLLQNRKYMAWNFSG</sequence>
<gene>
    <name evidence="2" type="ORF">KH142_06275</name>
</gene>
<feature type="region of interest" description="Disordered" evidence="1">
    <location>
        <begin position="1549"/>
        <end position="1580"/>
    </location>
</feature>
<protein>
    <submittedName>
        <fullName evidence="2">Uncharacterized protein</fullName>
    </submittedName>
</protein>
<evidence type="ECO:0000313" key="2">
    <source>
        <dbReference type="EMBL" id="MBS6941070.1"/>
    </source>
</evidence>
<feature type="non-terminal residue" evidence="2">
    <location>
        <position position="1"/>
    </location>
</feature>
<feature type="non-terminal residue" evidence="2">
    <location>
        <position position="2311"/>
    </location>
</feature>
<comment type="caution">
    <text evidence="2">The sequence shown here is derived from an EMBL/GenBank/DDBJ whole genome shotgun (WGS) entry which is preliminary data.</text>
</comment>
<evidence type="ECO:0000256" key="1">
    <source>
        <dbReference type="SAM" id="MobiDB-lite"/>
    </source>
</evidence>